<evidence type="ECO:0000313" key="3">
    <source>
        <dbReference type="EMBL" id="OGG05760.1"/>
    </source>
</evidence>
<name>A0A1F5YZW5_9BACT</name>
<comment type="caution">
    <text evidence="3">The sequence shown here is derived from an EMBL/GenBank/DDBJ whole genome shotgun (WGS) entry which is preliminary data.</text>
</comment>
<reference evidence="3 4" key="1">
    <citation type="journal article" date="2016" name="Nat. Commun.">
        <title>Thousands of microbial genomes shed light on interconnected biogeochemical processes in an aquifer system.</title>
        <authorList>
            <person name="Anantharaman K."/>
            <person name="Brown C.T."/>
            <person name="Hug L.A."/>
            <person name="Sharon I."/>
            <person name="Castelle C.J."/>
            <person name="Probst A.J."/>
            <person name="Thomas B.C."/>
            <person name="Singh A."/>
            <person name="Wilkins M.J."/>
            <person name="Karaoz U."/>
            <person name="Brodie E.L."/>
            <person name="Williams K.H."/>
            <person name="Hubbard S.S."/>
            <person name="Banfield J.F."/>
        </authorList>
    </citation>
    <scope>NUCLEOTIDE SEQUENCE [LARGE SCALE GENOMIC DNA]</scope>
</reference>
<feature type="transmembrane region" description="Helical" evidence="2">
    <location>
        <begin position="5"/>
        <end position="24"/>
    </location>
</feature>
<evidence type="ECO:0008006" key="5">
    <source>
        <dbReference type="Google" id="ProtNLM"/>
    </source>
</evidence>
<keyword evidence="2" id="KW-0472">Membrane</keyword>
<dbReference type="AlphaFoldDB" id="A0A1F5YZW5"/>
<dbReference type="Proteomes" id="UP000179129">
    <property type="component" value="Unassembled WGS sequence"/>
</dbReference>
<dbReference type="EMBL" id="MFIX01000039">
    <property type="protein sequence ID" value="OGG05760.1"/>
    <property type="molecule type" value="Genomic_DNA"/>
</dbReference>
<evidence type="ECO:0000256" key="2">
    <source>
        <dbReference type="SAM" id="Phobius"/>
    </source>
</evidence>
<gene>
    <name evidence="3" type="ORF">A3F83_03990</name>
</gene>
<evidence type="ECO:0000256" key="1">
    <source>
        <dbReference type="SAM" id="MobiDB-lite"/>
    </source>
</evidence>
<keyword evidence="2" id="KW-0812">Transmembrane</keyword>
<proteinExistence type="predicted"/>
<organism evidence="3 4">
    <name type="scientific">Candidatus Glassbacteria bacterium RIFCSPLOWO2_12_FULL_58_11</name>
    <dbReference type="NCBI Taxonomy" id="1817867"/>
    <lineage>
        <taxon>Bacteria</taxon>
        <taxon>Candidatus Glassiibacteriota</taxon>
    </lineage>
</organism>
<accession>A0A1F5YZW5</accession>
<feature type="region of interest" description="Disordered" evidence="1">
    <location>
        <begin position="54"/>
        <end position="82"/>
    </location>
</feature>
<protein>
    <recommendedName>
        <fullName evidence="5">Type II secretion system protein GspC N-terminal domain-containing protein</fullName>
    </recommendedName>
</protein>
<dbReference type="STRING" id="1817867.A3F83_03990"/>
<dbReference type="Gene3D" id="2.30.30.830">
    <property type="match status" value="1"/>
</dbReference>
<sequence length="193" mass="20548">MRLKYIIAVLVGGGSILFGAYNWISFFKGQAPVPAAQIQALRPQPDPALAQLEQAAGSPEGQPQAQPDSQPGPLQLAGLPDTVGRNPFMTPQEIEALARGTLVTLPVAQAAQAPEVSLPEHKLTGILLDTSSGKYRAIIEGRIYRTGDDLGLEKIVEITGNTVVLEYNGKTRNLVLSRMSGEGVANIKLKTKP</sequence>
<evidence type="ECO:0000313" key="4">
    <source>
        <dbReference type="Proteomes" id="UP000179129"/>
    </source>
</evidence>
<keyword evidence="2" id="KW-1133">Transmembrane helix</keyword>